<name>E0VTG6_PEDHC</name>
<dbReference type="EnsemblMetazoa" id="PHUM432420-RA">
    <property type="protein sequence ID" value="PHUM432420-PA"/>
    <property type="gene ID" value="PHUM432420"/>
</dbReference>
<dbReference type="KEGG" id="phu:Phum_PHUM432420"/>
<dbReference type="CDD" id="cd06558">
    <property type="entry name" value="crotonase-like"/>
    <property type="match status" value="1"/>
</dbReference>
<accession>E0VTG6</accession>
<dbReference type="Proteomes" id="UP000009046">
    <property type="component" value="Unassembled WGS sequence"/>
</dbReference>
<dbReference type="HOGENOM" id="CLU_1216060_0_0_1"/>
<dbReference type="EMBL" id="AAZO01005273">
    <property type="status" value="NOT_ANNOTATED_CDS"/>
    <property type="molecule type" value="Genomic_DNA"/>
</dbReference>
<dbReference type="SUPFAM" id="SSF52096">
    <property type="entry name" value="ClpP/crotonase"/>
    <property type="match status" value="1"/>
</dbReference>
<dbReference type="InterPro" id="IPR001753">
    <property type="entry name" value="Enoyl-CoA_hydra/iso"/>
</dbReference>
<dbReference type="OMA" id="DLALWCD"/>
<dbReference type="EMBL" id="DS235765">
    <property type="protein sequence ID" value="EEB16672.1"/>
    <property type="molecule type" value="Genomic_DNA"/>
</dbReference>
<keyword evidence="4" id="KW-1185">Reference proteome</keyword>
<reference evidence="2" key="2">
    <citation type="submission" date="2007-04" db="EMBL/GenBank/DDBJ databases">
        <title>The genome of the human body louse.</title>
        <authorList>
            <consortium name="The Human Body Louse Genome Consortium"/>
            <person name="Kirkness E."/>
            <person name="Walenz B."/>
            <person name="Hass B."/>
            <person name="Bruggner R."/>
            <person name="Strausberg R."/>
        </authorList>
    </citation>
    <scope>NUCLEOTIDE SEQUENCE</scope>
    <source>
        <strain evidence="2">USDA</strain>
    </source>
</reference>
<evidence type="ECO:0000313" key="3">
    <source>
        <dbReference type="EnsemblMetazoa" id="PHUM432420-PA"/>
    </source>
</evidence>
<dbReference type="Pfam" id="PF00378">
    <property type="entry name" value="ECH_1"/>
    <property type="match status" value="1"/>
</dbReference>
<dbReference type="PANTHER" id="PTHR43802">
    <property type="entry name" value="ENOYL-COA HYDRATASE"/>
    <property type="match status" value="1"/>
</dbReference>
<gene>
    <name evidence="3" type="primary">8230264</name>
    <name evidence="2" type="ORF">Phum_PHUM432420</name>
</gene>
<dbReference type="CTD" id="8230264"/>
<reference evidence="2" key="1">
    <citation type="submission" date="2007-04" db="EMBL/GenBank/DDBJ databases">
        <title>Annotation of Pediculus humanus corporis strain USDA.</title>
        <authorList>
            <person name="Kirkness E."/>
            <person name="Hannick L."/>
            <person name="Hass B."/>
            <person name="Bruggner R."/>
            <person name="Lawson D."/>
            <person name="Bidwell S."/>
            <person name="Joardar V."/>
            <person name="Caler E."/>
            <person name="Walenz B."/>
            <person name="Inman J."/>
            <person name="Schobel S."/>
            <person name="Galinsky K."/>
            <person name="Amedeo P."/>
            <person name="Strausberg R."/>
        </authorList>
    </citation>
    <scope>NUCLEOTIDE SEQUENCE</scope>
    <source>
        <strain evidence="2">USDA</strain>
    </source>
</reference>
<dbReference type="InParanoid" id="E0VTG6"/>
<dbReference type="STRING" id="121224.E0VTG6"/>
<evidence type="ECO:0000256" key="1">
    <source>
        <dbReference type="ARBA" id="ARBA00005254"/>
    </source>
</evidence>
<sequence>MLNIFNKLNLRNNGCNGYKCLIKKICESTDNIQQFCFDSNEEILENFINNIYLISINLPSRKNRLTASALEKLDHCLKNFDTKNNLSVAVLHGCGGNFCTGIESSQEANENGLQLIKTLNNLKKPIIGSLHGNIKEFGFQLAVMCDLTAIDETAFIGIGSNRNRHVMPDIIYRKLCSSIGLTRAMEITLPNFTLNAKDACQIGLVTKISECGTGRNIFLSFNYFHIFY</sequence>
<dbReference type="RefSeq" id="XP_002429410.1">
    <property type="nucleotide sequence ID" value="XM_002429365.1"/>
</dbReference>
<dbReference type="VEuPathDB" id="VectorBase:PHUM432420"/>
<dbReference type="AlphaFoldDB" id="E0VTG6"/>
<proteinExistence type="inferred from homology"/>
<dbReference type="eggNOG" id="KOG1680">
    <property type="taxonomic scope" value="Eukaryota"/>
</dbReference>
<dbReference type="PANTHER" id="PTHR43802:SF1">
    <property type="entry name" value="IP11341P-RELATED"/>
    <property type="match status" value="1"/>
</dbReference>
<evidence type="ECO:0000313" key="2">
    <source>
        <dbReference type="EMBL" id="EEB16672.1"/>
    </source>
</evidence>
<dbReference type="InterPro" id="IPR029045">
    <property type="entry name" value="ClpP/crotonase-like_dom_sf"/>
</dbReference>
<protein>
    <recommendedName>
        <fullName evidence="5">Enoyl-CoA hydratase</fullName>
    </recommendedName>
</protein>
<organism>
    <name type="scientific">Pediculus humanus subsp. corporis</name>
    <name type="common">Body louse</name>
    <dbReference type="NCBI Taxonomy" id="121224"/>
    <lineage>
        <taxon>Eukaryota</taxon>
        <taxon>Metazoa</taxon>
        <taxon>Ecdysozoa</taxon>
        <taxon>Arthropoda</taxon>
        <taxon>Hexapoda</taxon>
        <taxon>Insecta</taxon>
        <taxon>Pterygota</taxon>
        <taxon>Neoptera</taxon>
        <taxon>Paraneoptera</taxon>
        <taxon>Psocodea</taxon>
        <taxon>Troctomorpha</taxon>
        <taxon>Phthiraptera</taxon>
        <taxon>Anoplura</taxon>
        <taxon>Pediculidae</taxon>
        <taxon>Pediculus</taxon>
    </lineage>
</organism>
<dbReference type="Gene3D" id="3.90.226.10">
    <property type="entry name" value="2-enoyl-CoA Hydratase, Chain A, domain 1"/>
    <property type="match status" value="1"/>
</dbReference>
<reference evidence="3" key="3">
    <citation type="submission" date="2021-02" db="UniProtKB">
        <authorList>
            <consortium name="EnsemblMetazoa"/>
        </authorList>
    </citation>
    <scope>IDENTIFICATION</scope>
    <source>
        <strain evidence="3">USDA</strain>
    </source>
</reference>
<evidence type="ECO:0008006" key="5">
    <source>
        <dbReference type="Google" id="ProtNLM"/>
    </source>
</evidence>
<dbReference type="GeneID" id="8230264"/>
<dbReference type="OrthoDB" id="448450at2759"/>
<evidence type="ECO:0000313" key="4">
    <source>
        <dbReference type="Proteomes" id="UP000009046"/>
    </source>
</evidence>
<comment type="similarity">
    <text evidence="1">Belongs to the enoyl-CoA hydratase/isomerase family.</text>
</comment>